<dbReference type="RefSeq" id="WP_344668501.1">
    <property type="nucleotide sequence ID" value="NZ_BAAAQN010000036.1"/>
</dbReference>
<gene>
    <name evidence="2" type="ORF">GCM10009839_54440</name>
</gene>
<name>A0ABN2UV21_9ACTN</name>
<comment type="caution">
    <text evidence="2">The sequence shown here is derived from an EMBL/GenBank/DDBJ whole genome shotgun (WGS) entry which is preliminary data.</text>
</comment>
<dbReference type="InterPro" id="IPR038020">
    <property type="entry name" value="MbtH-like_sf"/>
</dbReference>
<dbReference type="SUPFAM" id="SSF160582">
    <property type="entry name" value="MbtH-like"/>
    <property type="match status" value="1"/>
</dbReference>
<proteinExistence type="predicted"/>
<dbReference type="InterPro" id="IPR037407">
    <property type="entry name" value="MLP_fam"/>
</dbReference>
<dbReference type="PANTHER" id="PTHR38444">
    <property type="entry name" value="ENTEROBACTIN BIOSYNTHESIS PROTEIN YBDZ"/>
    <property type="match status" value="1"/>
</dbReference>
<dbReference type="EMBL" id="BAAAQN010000036">
    <property type="protein sequence ID" value="GAA2044065.1"/>
    <property type="molecule type" value="Genomic_DNA"/>
</dbReference>
<evidence type="ECO:0000313" key="2">
    <source>
        <dbReference type="EMBL" id="GAA2044065.1"/>
    </source>
</evidence>
<evidence type="ECO:0000313" key="3">
    <source>
        <dbReference type="Proteomes" id="UP001500751"/>
    </source>
</evidence>
<dbReference type="Gene3D" id="3.90.820.10">
    <property type="entry name" value="Structural Genomics, Unknown Function 30-nov-00 1gh9 Mol_id"/>
    <property type="match status" value="1"/>
</dbReference>
<protein>
    <recommendedName>
        <fullName evidence="1">MbtH-like domain-containing protein</fullName>
    </recommendedName>
</protein>
<evidence type="ECO:0000259" key="1">
    <source>
        <dbReference type="SMART" id="SM00923"/>
    </source>
</evidence>
<dbReference type="Pfam" id="PF03621">
    <property type="entry name" value="MbtH"/>
    <property type="match status" value="1"/>
</dbReference>
<accession>A0ABN2UV21</accession>
<dbReference type="InterPro" id="IPR005153">
    <property type="entry name" value="MbtH-like_dom"/>
</dbReference>
<organism evidence="2 3">
    <name type="scientific">Catenulispora yoronensis</name>
    <dbReference type="NCBI Taxonomy" id="450799"/>
    <lineage>
        <taxon>Bacteria</taxon>
        <taxon>Bacillati</taxon>
        <taxon>Actinomycetota</taxon>
        <taxon>Actinomycetes</taxon>
        <taxon>Catenulisporales</taxon>
        <taxon>Catenulisporaceae</taxon>
        <taxon>Catenulispora</taxon>
    </lineage>
</organism>
<dbReference type="Proteomes" id="UP001500751">
    <property type="component" value="Unassembled WGS sequence"/>
</dbReference>
<keyword evidence="3" id="KW-1185">Reference proteome</keyword>
<feature type="domain" description="MbtH-like" evidence="1">
    <location>
        <begin position="4"/>
        <end position="50"/>
    </location>
</feature>
<dbReference type="SMART" id="SM00923">
    <property type="entry name" value="MbtH"/>
    <property type="match status" value="1"/>
</dbReference>
<sequence>MAGEVAEEYVVVVNGEEQYSIWPGSKAVPAGWRALEVRGSRQECVDHVDEVWTDLRPRSLREFLRGPS</sequence>
<dbReference type="PANTHER" id="PTHR38444:SF1">
    <property type="entry name" value="ENTEROBACTIN BIOSYNTHESIS PROTEIN YBDZ"/>
    <property type="match status" value="1"/>
</dbReference>
<reference evidence="2 3" key="1">
    <citation type="journal article" date="2019" name="Int. J. Syst. Evol. Microbiol.">
        <title>The Global Catalogue of Microorganisms (GCM) 10K type strain sequencing project: providing services to taxonomists for standard genome sequencing and annotation.</title>
        <authorList>
            <consortium name="The Broad Institute Genomics Platform"/>
            <consortium name="The Broad Institute Genome Sequencing Center for Infectious Disease"/>
            <person name="Wu L."/>
            <person name="Ma J."/>
        </authorList>
    </citation>
    <scope>NUCLEOTIDE SEQUENCE [LARGE SCALE GENOMIC DNA]</scope>
    <source>
        <strain evidence="2 3">JCM 16014</strain>
    </source>
</reference>